<dbReference type="Pfam" id="PF00076">
    <property type="entry name" value="RRM_1"/>
    <property type="match status" value="1"/>
</dbReference>
<dbReference type="GO" id="GO:0000381">
    <property type="term" value="P:regulation of alternative mRNA splicing, via spliceosome"/>
    <property type="evidence" value="ECO:0007669"/>
    <property type="project" value="Ensembl"/>
</dbReference>
<dbReference type="InterPro" id="IPR000504">
    <property type="entry name" value="RRM_dom"/>
</dbReference>
<evidence type="ECO:0000313" key="16">
    <source>
        <dbReference type="Ensembl" id="ENSBIXP00005040329.1"/>
    </source>
</evidence>
<dbReference type="GO" id="GO:0034599">
    <property type="term" value="P:cellular response to oxidative stress"/>
    <property type="evidence" value="ECO:0007669"/>
    <property type="project" value="Ensembl"/>
</dbReference>
<evidence type="ECO:0000256" key="7">
    <source>
        <dbReference type="ARBA" id="ARBA00022884"/>
    </source>
</evidence>
<accession>A0A4W2I4P2</accession>
<feature type="region of interest" description="Disordered" evidence="14">
    <location>
        <begin position="290"/>
        <end position="346"/>
    </location>
</feature>
<dbReference type="PANTHER" id="PTHR13798">
    <property type="entry name" value="RNA BINDING MOTIF RBM PROTEIN -RELATED"/>
    <property type="match status" value="1"/>
</dbReference>
<evidence type="ECO:0000256" key="14">
    <source>
        <dbReference type="SAM" id="MobiDB-lite"/>
    </source>
</evidence>
<dbReference type="GO" id="GO:0030154">
    <property type="term" value="P:cell differentiation"/>
    <property type="evidence" value="ECO:0007669"/>
    <property type="project" value="UniProtKB-KW"/>
</dbReference>
<feature type="compositionally biased region" description="Polar residues" evidence="14">
    <location>
        <begin position="295"/>
        <end position="310"/>
    </location>
</feature>
<evidence type="ECO:0000256" key="9">
    <source>
        <dbReference type="ARBA" id="ARBA00023242"/>
    </source>
</evidence>
<dbReference type="InterPro" id="IPR052285">
    <property type="entry name" value="NEXT_complex_subunit"/>
</dbReference>
<reference evidence="16" key="2">
    <citation type="submission" date="2025-08" db="UniProtKB">
        <authorList>
            <consortium name="Ensembl"/>
        </authorList>
    </citation>
    <scope>IDENTIFICATION</scope>
</reference>
<keyword evidence="9" id="KW-0539">Nucleus</keyword>
<keyword evidence="8" id="KW-0508">mRNA splicing</keyword>
<gene>
    <name evidence="16" type="primary">RBM11</name>
</gene>
<proteinExistence type="predicted"/>
<evidence type="ECO:0000256" key="5">
    <source>
        <dbReference type="ARBA" id="ARBA00022664"/>
    </source>
</evidence>
<dbReference type="FunFam" id="3.30.70.330:FF:000325">
    <property type="entry name" value="splicing regulator RBM11 isoform X1"/>
    <property type="match status" value="1"/>
</dbReference>
<dbReference type="GO" id="GO:0008266">
    <property type="term" value="F:poly(U) RNA binding"/>
    <property type="evidence" value="ECO:0007669"/>
    <property type="project" value="Ensembl"/>
</dbReference>
<evidence type="ECO:0000256" key="1">
    <source>
        <dbReference type="ARBA" id="ARBA00004324"/>
    </source>
</evidence>
<evidence type="ECO:0000256" key="11">
    <source>
        <dbReference type="ARBA" id="ARBA00069251"/>
    </source>
</evidence>
<dbReference type="InterPro" id="IPR035979">
    <property type="entry name" value="RBD_domain_sf"/>
</dbReference>
<dbReference type="PROSITE" id="PS50102">
    <property type="entry name" value="RRM"/>
    <property type="match status" value="1"/>
</dbReference>
<dbReference type="InterPro" id="IPR012677">
    <property type="entry name" value="Nucleotide-bd_a/b_plait_sf"/>
</dbReference>
<reference evidence="16 17" key="1">
    <citation type="submission" date="2018-11" db="EMBL/GenBank/DDBJ databases">
        <title>Haplotype-resolved cattle genomes.</title>
        <authorList>
            <person name="Low W.Y."/>
            <person name="Tearle R."/>
            <person name="Bickhart D.M."/>
            <person name="Rosen B.D."/>
            <person name="Koren S."/>
            <person name="Rhie A."/>
            <person name="Hiendleder S."/>
            <person name="Phillippy A.M."/>
            <person name="Smith T.P.L."/>
            <person name="Williams J.L."/>
        </authorList>
    </citation>
    <scope>NUCLEOTIDE SEQUENCE [LARGE SCALE GENOMIC DNA]</scope>
</reference>
<dbReference type="PANTHER" id="PTHR13798:SF5">
    <property type="entry name" value="SPLICING REGULATOR RBM11"/>
    <property type="match status" value="1"/>
</dbReference>
<comment type="function">
    <text evidence="10">Tissue-specific splicing factor with potential implication in the regulation of alternative splicing during neuron and germ cell differentiation. Antagonizes SRSF1-mediated BCL-X splicing. May affect the choice of alternative 5' splice sites by binding to specific sequences in exons and antagonizing the SR protein SRSF1.</text>
</comment>
<feature type="domain" description="RRM" evidence="15">
    <location>
        <begin position="110"/>
        <end position="187"/>
    </location>
</feature>
<dbReference type="GeneTree" id="ENSGT00870000136493"/>
<dbReference type="AlphaFoldDB" id="A0A4W2I4P2"/>
<evidence type="ECO:0000256" key="4">
    <source>
        <dbReference type="ARBA" id="ARBA00022473"/>
    </source>
</evidence>
<sequence length="346" mass="38737">MFVEHIQNELIMSCPEEMNGSPQARCQVPLQTNLSFTHSPMVLVGYGTWRRCGGRLPRGAGGVAPQHRSAPAALTLFVGSASKERGRGLGASSILDRAGGMLPAQEEADRTVFVGNLEARVREEILYELFLQAGPLTKVTICKDREGKPKSFGFVCFKHPESVSYAIALLNGIRLYGRPINVQYRFGSSRSCEPANQSFESCVKINSHSYRNEEAMGRSSFSMQFSPINNASLSQEYFLFQKMVNMCGFFPQQWPTYYPALQLPYYEMTAPLPNSTSASSSLNHVSDLEAGPSSYEWTQQQPSDSDLYQTNKRKRQKQSSDSDSSTENSRGNEYSPKFQKCKKKRY</sequence>
<keyword evidence="7 13" id="KW-0694">RNA-binding</keyword>
<organism evidence="16 17">
    <name type="scientific">Bos indicus x Bos taurus</name>
    <name type="common">Hybrid cattle</name>
    <dbReference type="NCBI Taxonomy" id="30522"/>
    <lineage>
        <taxon>Eukaryota</taxon>
        <taxon>Metazoa</taxon>
        <taxon>Chordata</taxon>
        <taxon>Craniata</taxon>
        <taxon>Vertebrata</taxon>
        <taxon>Euteleostomi</taxon>
        <taxon>Mammalia</taxon>
        <taxon>Eutheria</taxon>
        <taxon>Laurasiatheria</taxon>
        <taxon>Artiodactyla</taxon>
        <taxon>Ruminantia</taxon>
        <taxon>Pecora</taxon>
        <taxon>Bovidae</taxon>
        <taxon>Bovinae</taxon>
        <taxon>Bos</taxon>
    </lineage>
</organism>
<dbReference type="CDD" id="cd12593">
    <property type="entry name" value="RRM_RBM11"/>
    <property type="match status" value="1"/>
</dbReference>
<evidence type="ECO:0000256" key="8">
    <source>
        <dbReference type="ARBA" id="ARBA00023187"/>
    </source>
</evidence>
<evidence type="ECO:0000256" key="2">
    <source>
        <dbReference type="ARBA" id="ARBA00004642"/>
    </source>
</evidence>
<keyword evidence="6" id="KW-0221">Differentiation</keyword>
<evidence type="ECO:0000259" key="15">
    <source>
        <dbReference type="PROSITE" id="PS50102"/>
    </source>
</evidence>
<evidence type="ECO:0000313" key="17">
    <source>
        <dbReference type="Proteomes" id="UP000429181"/>
    </source>
</evidence>
<dbReference type="Gene3D" id="3.30.70.330">
    <property type="match status" value="1"/>
</dbReference>
<name>A0A4W2I4P2_BOBOX</name>
<evidence type="ECO:0000256" key="10">
    <source>
        <dbReference type="ARBA" id="ARBA00059611"/>
    </source>
</evidence>
<dbReference type="GO" id="GO:0016607">
    <property type="term" value="C:nuclear speck"/>
    <property type="evidence" value="ECO:0007669"/>
    <property type="project" value="UniProtKB-SubCell"/>
</dbReference>
<evidence type="ECO:0000256" key="3">
    <source>
        <dbReference type="ARBA" id="ARBA00011738"/>
    </source>
</evidence>
<keyword evidence="4" id="KW-0217">Developmental protein</keyword>
<keyword evidence="5" id="KW-0507">mRNA processing</keyword>
<dbReference type="SMART" id="SM00360">
    <property type="entry name" value="RRM"/>
    <property type="match status" value="1"/>
</dbReference>
<dbReference type="SUPFAM" id="SSF54928">
    <property type="entry name" value="RNA-binding domain, RBD"/>
    <property type="match status" value="1"/>
</dbReference>
<evidence type="ECO:0000256" key="12">
    <source>
        <dbReference type="ARBA" id="ARBA00075690"/>
    </source>
</evidence>
<dbReference type="GO" id="GO:0042803">
    <property type="term" value="F:protein homodimerization activity"/>
    <property type="evidence" value="ECO:0007669"/>
    <property type="project" value="Ensembl"/>
</dbReference>
<protein>
    <recommendedName>
        <fullName evidence="11">Splicing regulator RBM11</fullName>
    </recommendedName>
    <alternativeName>
        <fullName evidence="12">RNA-binding motif protein 11</fullName>
    </alternativeName>
</protein>
<comment type="subcellular location">
    <subcellularLocation>
        <location evidence="1">Nucleus speckle</location>
    </subcellularLocation>
    <subcellularLocation>
        <location evidence="2">Nucleus</location>
        <location evidence="2">Nucleoplasm</location>
    </subcellularLocation>
</comment>
<dbReference type="Ensembl" id="ENSBIXT00005032796.1">
    <property type="protein sequence ID" value="ENSBIXP00005040329.1"/>
    <property type="gene ID" value="ENSBIXG00005022930.1"/>
</dbReference>
<evidence type="ECO:0000256" key="13">
    <source>
        <dbReference type="PROSITE-ProRule" id="PRU00176"/>
    </source>
</evidence>
<evidence type="ECO:0000256" key="6">
    <source>
        <dbReference type="ARBA" id="ARBA00022782"/>
    </source>
</evidence>
<dbReference type="GO" id="GO:0006397">
    <property type="term" value="P:mRNA processing"/>
    <property type="evidence" value="ECO:0007669"/>
    <property type="project" value="UniProtKB-KW"/>
</dbReference>
<comment type="subunit">
    <text evidence="3">Homodimer.</text>
</comment>
<dbReference type="Proteomes" id="UP000429181">
    <property type="component" value="Chromosome 1"/>
</dbReference>
<dbReference type="GO" id="GO:0008380">
    <property type="term" value="P:RNA splicing"/>
    <property type="evidence" value="ECO:0007669"/>
    <property type="project" value="UniProtKB-KW"/>
</dbReference>
<dbReference type="InterPro" id="IPR034501">
    <property type="entry name" value="RBM11_RRM"/>
</dbReference>